<dbReference type="Pfam" id="PF03171">
    <property type="entry name" value="2OG-FeII_Oxy"/>
    <property type="match status" value="1"/>
</dbReference>
<sequence length="355" mass="39757">MASTLSQVFRDNPLPLNHIIPLDFTSVHSLPESHVWPAFDGFPFGTTYPGEKFSIPIIDLMDPNAAQLVGHACEKWGAFQLTSHGLPSILTDDVESQTRRLFALPAHEKMKALRLPSGGTDYGQARISPFYPKFMWHEGFTIMGSAVDHARKLWPDDYKGFCDVMEDYQKKMKELAESLLHIFLEPLDISKEEYRSTTIQRGREACNTALQLNSYPPCPDPNRAMGLAPHTDSLLFTIVHQSHTSGLQILRDGVGWITVFPLEGALVVNVGDLLHILPNGRYPSVLHRAVVNQAEHRISLAYFYGPPADSLISPLCNLVSSGQQVVAPRYRSVSVKEYVDLMEKHKEKALSLLRL</sequence>
<comment type="cofactor">
    <cofactor evidence="1">
        <name>L-ascorbate</name>
        <dbReference type="ChEBI" id="CHEBI:38290"/>
    </cofactor>
</comment>
<dbReference type="Pfam" id="PF14226">
    <property type="entry name" value="DIOX_N"/>
    <property type="match status" value="1"/>
</dbReference>
<dbReference type="InterPro" id="IPR027443">
    <property type="entry name" value="IPNS-like_sf"/>
</dbReference>
<gene>
    <name evidence="12" type="primary">GA3ox1</name>
</gene>
<evidence type="ECO:0000256" key="8">
    <source>
        <dbReference type="ARBA" id="ARBA00061560"/>
    </source>
</evidence>
<dbReference type="GO" id="GO:0046872">
    <property type="term" value="F:metal ion binding"/>
    <property type="evidence" value="ECO:0007669"/>
    <property type="project" value="UniProtKB-KW"/>
</dbReference>
<dbReference type="InterPro" id="IPR050231">
    <property type="entry name" value="Iron_ascorbate_oxido_reductase"/>
</dbReference>
<keyword evidence="4" id="KW-0223">Dioxygenase</keyword>
<dbReference type="Gene3D" id="2.60.120.330">
    <property type="entry name" value="B-lactam Antibiotic, Isopenicillin N Synthase, Chain"/>
    <property type="match status" value="1"/>
</dbReference>
<comment type="pathway">
    <text evidence="7">Plant hormone biosynthesis; gibberellin biosynthesis.</text>
</comment>
<dbReference type="EMBL" id="KU524886">
    <property type="protein sequence ID" value="ANS71249.1"/>
    <property type="molecule type" value="mRNA"/>
</dbReference>
<evidence type="ECO:0000256" key="3">
    <source>
        <dbReference type="ARBA" id="ARBA00022723"/>
    </source>
</evidence>
<dbReference type="SUPFAM" id="SSF51197">
    <property type="entry name" value="Clavaminate synthase-like"/>
    <property type="match status" value="1"/>
</dbReference>
<evidence type="ECO:0000256" key="7">
    <source>
        <dbReference type="ARBA" id="ARBA00037909"/>
    </source>
</evidence>
<comment type="pathway">
    <text evidence="2">Hormone biosynthesis.</text>
</comment>
<dbReference type="PROSITE" id="PS51471">
    <property type="entry name" value="FE2OG_OXY"/>
    <property type="match status" value="1"/>
</dbReference>
<evidence type="ECO:0000256" key="6">
    <source>
        <dbReference type="ARBA" id="ARBA00023004"/>
    </source>
</evidence>
<dbReference type="GO" id="GO:0016707">
    <property type="term" value="F:gibberellin 3-beta-dioxygenase activity"/>
    <property type="evidence" value="ECO:0007669"/>
    <property type="project" value="UniProtKB-EC"/>
</dbReference>
<dbReference type="GO" id="GO:0009686">
    <property type="term" value="P:gibberellin biosynthetic process"/>
    <property type="evidence" value="ECO:0007669"/>
    <property type="project" value="UniProtKB-ARBA"/>
</dbReference>
<dbReference type="InterPro" id="IPR005123">
    <property type="entry name" value="Oxoglu/Fe-dep_dioxygenase_dom"/>
</dbReference>
<keyword evidence="6 10" id="KW-0408">Iron</keyword>
<keyword evidence="5 10" id="KW-0560">Oxidoreductase</keyword>
<proteinExistence type="evidence at transcript level"/>
<evidence type="ECO:0000256" key="5">
    <source>
        <dbReference type="ARBA" id="ARBA00023002"/>
    </source>
</evidence>
<comment type="similarity">
    <text evidence="8">Belongs to the iron/ascorbate-dependent oxidoreductase family. GA3OX subfamily.</text>
</comment>
<keyword evidence="3 10" id="KW-0479">Metal-binding</keyword>
<dbReference type="EC" id="1.14.11.15" evidence="9"/>
<evidence type="ECO:0000256" key="9">
    <source>
        <dbReference type="ARBA" id="ARBA00066695"/>
    </source>
</evidence>
<evidence type="ECO:0000256" key="2">
    <source>
        <dbReference type="ARBA" id="ARBA00004972"/>
    </source>
</evidence>
<organism evidence="12">
    <name type="scientific">Vitis vinifera subsp. caucasica</name>
    <dbReference type="NCBI Taxonomy" id="755350"/>
    <lineage>
        <taxon>Eukaryota</taxon>
        <taxon>Viridiplantae</taxon>
        <taxon>Streptophyta</taxon>
        <taxon>Embryophyta</taxon>
        <taxon>Tracheophyta</taxon>
        <taxon>Spermatophyta</taxon>
        <taxon>Magnoliopsida</taxon>
        <taxon>eudicotyledons</taxon>
        <taxon>Gunneridae</taxon>
        <taxon>Pentapetalae</taxon>
        <taxon>rosids</taxon>
        <taxon>Vitales</taxon>
        <taxon>Vitaceae</taxon>
        <taxon>Viteae</taxon>
        <taxon>Vitis</taxon>
    </lineage>
</organism>
<evidence type="ECO:0000256" key="4">
    <source>
        <dbReference type="ARBA" id="ARBA00022964"/>
    </source>
</evidence>
<evidence type="ECO:0000313" key="12">
    <source>
        <dbReference type="EMBL" id="ANS71249.1"/>
    </source>
</evidence>
<dbReference type="FunFam" id="2.60.120.330:FF:000013">
    <property type="entry name" value="Gibberellin 3-beta-dioxygenase 1"/>
    <property type="match status" value="1"/>
</dbReference>
<dbReference type="InterPro" id="IPR026992">
    <property type="entry name" value="DIOX_N"/>
</dbReference>
<dbReference type="InterPro" id="IPR044861">
    <property type="entry name" value="IPNS-like_FE2OG_OXY"/>
</dbReference>
<evidence type="ECO:0000256" key="10">
    <source>
        <dbReference type="RuleBase" id="RU003682"/>
    </source>
</evidence>
<feature type="domain" description="Fe2OG dioxygenase" evidence="11">
    <location>
        <begin position="206"/>
        <end position="306"/>
    </location>
</feature>
<protein>
    <recommendedName>
        <fullName evidence="9">gibberellin 3beta-dioxygenase</fullName>
        <ecNumber evidence="9">1.14.11.15</ecNumber>
    </recommendedName>
</protein>
<dbReference type="AlphaFoldDB" id="A0A1B1MRQ7"/>
<name>A0A1B1MRQ7_VITVI</name>
<dbReference type="PANTHER" id="PTHR47990">
    <property type="entry name" value="2-OXOGLUTARATE (2OG) AND FE(II)-DEPENDENT OXYGENASE SUPERFAMILY PROTEIN-RELATED"/>
    <property type="match status" value="1"/>
</dbReference>
<evidence type="ECO:0000256" key="1">
    <source>
        <dbReference type="ARBA" id="ARBA00001961"/>
    </source>
</evidence>
<accession>A0A1B1MRQ7</accession>
<evidence type="ECO:0000259" key="11">
    <source>
        <dbReference type="PROSITE" id="PS51471"/>
    </source>
</evidence>
<reference evidence="12" key="1">
    <citation type="submission" date="2016-01" db="EMBL/GenBank/DDBJ databases">
        <title>Cloning and Expression Analysis of the Key Gene to the Synthesis of the activity Gibberellin from Grapevine.</title>
        <authorList>
            <person name="Liu B."/>
        </authorList>
    </citation>
    <scope>NUCLEOTIDE SEQUENCE</scope>
</reference>